<keyword evidence="2" id="KW-0863">Zinc-finger</keyword>
<dbReference type="AlphaFoldDB" id="A0AAV1ZB26"/>
<evidence type="ECO:0000256" key="1">
    <source>
        <dbReference type="ARBA" id="ARBA00022723"/>
    </source>
</evidence>
<comment type="caution">
    <text evidence="5">The sequence shown here is derived from an EMBL/GenBank/DDBJ whole genome shotgun (WGS) entry which is preliminary data.</text>
</comment>
<dbReference type="InterPro" id="IPR033446">
    <property type="entry name" value="ZCCHC24_Znf-3CxxC"/>
</dbReference>
<protein>
    <recommendedName>
        <fullName evidence="4">3CxxC-type domain-containing protein</fullName>
    </recommendedName>
</protein>
<proteinExistence type="predicted"/>
<gene>
    <name evidence="5" type="ORF">LARSCL_LOCUS4432</name>
</gene>
<evidence type="ECO:0000256" key="2">
    <source>
        <dbReference type="ARBA" id="ARBA00022771"/>
    </source>
</evidence>
<feature type="domain" description="3CxxC-type" evidence="4">
    <location>
        <begin position="19"/>
        <end position="64"/>
    </location>
</feature>
<keyword evidence="1" id="KW-0479">Metal-binding</keyword>
<name>A0AAV1ZB26_9ARAC</name>
<evidence type="ECO:0000313" key="5">
    <source>
        <dbReference type="EMBL" id="CAL1268875.1"/>
    </source>
</evidence>
<evidence type="ECO:0000256" key="3">
    <source>
        <dbReference type="ARBA" id="ARBA00022833"/>
    </source>
</evidence>
<sequence length="69" mass="7803">MSGATSKGKGLTPYQGTNRCFGEYRCPNCNRRWMSGNSWADMGQQCTKCNINVYSHEQIFGQHHSIRAT</sequence>
<dbReference type="Proteomes" id="UP001497382">
    <property type="component" value="Unassembled WGS sequence"/>
</dbReference>
<evidence type="ECO:0000259" key="4">
    <source>
        <dbReference type="SMART" id="SM01328"/>
    </source>
</evidence>
<dbReference type="GO" id="GO:0008270">
    <property type="term" value="F:zinc ion binding"/>
    <property type="evidence" value="ECO:0007669"/>
    <property type="project" value="UniProtKB-KW"/>
</dbReference>
<keyword evidence="6" id="KW-1185">Reference proteome</keyword>
<dbReference type="InterPro" id="IPR027377">
    <property type="entry name" value="ZAR1/RTP1-5-like_Znf-3CxxC"/>
</dbReference>
<dbReference type="Pfam" id="PF17180">
    <property type="entry name" value="Zn_ribbon_3CxxC_2"/>
    <property type="match status" value="1"/>
</dbReference>
<keyword evidence="3" id="KW-0862">Zinc</keyword>
<dbReference type="EMBL" id="CAXIEN010000036">
    <property type="protein sequence ID" value="CAL1268875.1"/>
    <property type="molecule type" value="Genomic_DNA"/>
</dbReference>
<dbReference type="SMART" id="SM01328">
    <property type="entry name" value="zf-3CxxC"/>
    <property type="match status" value="1"/>
</dbReference>
<organism evidence="5 6">
    <name type="scientific">Larinioides sclopetarius</name>
    <dbReference type="NCBI Taxonomy" id="280406"/>
    <lineage>
        <taxon>Eukaryota</taxon>
        <taxon>Metazoa</taxon>
        <taxon>Ecdysozoa</taxon>
        <taxon>Arthropoda</taxon>
        <taxon>Chelicerata</taxon>
        <taxon>Arachnida</taxon>
        <taxon>Araneae</taxon>
        <taxon>Araneomorphae</taxon>
        <taxon>Entelegynae</taxon>
        <taxon>Araneoidea</taxon>
        <taxon>Araneidae</taxon>
        <taxon>Larinioides</taxon>
    </lineage>
</organism>
<evidence type="ECO:0000313" key="6">
    <source>
        <dbReference type="Proteomes" id="UP001497382"/>
    </source>
</evidence>
<reference evidence="5 6" key="1">
    <citation type="submission" date="2024-04" db="EMBL/GenBank/DDBJ databases">
        <authorList>
            <person name="Rising A."/>
            <person name="Reimegard J."/>
            <person name="Sonavane S."/>
            <person name="Akerstrom W."/>
            <person name="Nylinder S."/>
            <person name="Hedman E."/>
            <person name="Kallberg Y."/>
        </authorList>
    </citation>
    <scope>NUCLEOTIDE SEQUENCE [LARGE SCALE GENOMIC DNA]</scope>
</reference>
<accession>A0AAV1ZB26</accession>